<evidence type="ECO:0000259" key="3">
    <source>
        <dbReference type="Pfam" id="PF04536"/>
    </source>
</evidence>
<dbReference type="AlphaFoldDB" id="A0A9U5D094"/>
<sequence length="296" mass="29398">MLAVLLALPAAFAQELVALPPLARVTDTTGTLTPAQREALDHKLAGFELAHGSQIAVVMLASTKPEPIEMFGNRLGEAWKLGRKTEGDGLLLIVARDDKRVRIEVARALEGAVPDAAAARIIRERLGPAFSKGDFYGGIDGALDAIFERIEAEGLTPGQGADGSGTAEPDAARRAASDLAPLLLPMFLAGLIGGVVLKAIFGRFGALLAGGGVMAGALVVGLSLVLALAAGLFVLMLVLAIGSGRGGGGWGGGLPVVIGGGSSGSSGWSSGSGDGGGFSSGGGGDFSGGGASGSWD</sequence>
<keyword evidence="4" id="KW-1185">Reference proteome</keyword>
<protein>
    <submittedName>
        <fullName evidence="5">TPM domain-containing protein</fullName>
    </submittedName>
</protein>
<dbReference type="Proteomes" id="UP000675920">
    <property type="component" value="Unplaced"/>
</dbReference>
<dbReference type="Gene3D" id="3.10.310.50">
    <property type="match status" value="1"/>
</dbReference>
<accession>A0A9U5D094</accession>
<name>A0A9U5D094_9BURK</name>
<evidence type="ECO:0000313" key="5">
    <source>
        <dbReference type="RefSeq" id="WP_245591269.1"/>
    </source>
</evidence>
<dbReference type="PANTHER" id="PTHR30373">
    <property type="entry name" value="UPF0603 PROTEIN YGCG"/>
    <property type="match status" value="1"/>
</dbReference>
<keyword evidence="2" id="KW-1133">Transmembrane helix</keyword>
<reference evidence="5" key="1">
    <citation type="journal article" date="2007" name="Biochem. J.">
        <title>TLP18.3, a novel thylakoid lumen protein regulating photosystem II repair cycle.</title>
        <authorList>
            <person name="Sirpio S."/>
            <person name="Allahverdiyeva Y."/>
            <person name="Suorsa M."/>
            <person name="Paakkarinen V."/>
            <person name="Vainonen J."/>
            <person name="Battchikova N."/>
            <person name="Aro E.M."/>
        </authorList>
    </citation>
    <scope>NUCLEOTIDE SEQUENCE</scope>
</reference>
<feature type="transmembrane region" description="Helical" evidence="2">
    <location>
        <begin position="213"/>
        <end position="241"/>
    </location>
</feature>
<feature type="transmembrane region" description="Helical" evidence="2">
    <location>
        <begin position="182"/>
        <end position="201"/>
    </location>
</feature>
<dbReference type="PANTHER" id="PTHR30373:SF2">
    <property type="entry name" value="UPF0603 PROTEIN YGCG"/>
    <property type="match status" value="1"/>
</dbReference>
<feature type="region of interest" description="Disordered" evidence="1">
    <location>
        <begin position="265"/>
        <end position="296"/>
    </location>
</feature>
<organism evidence="4 5">
    <name type="scientific">Derxia gummosa DSM 723</name>
    <dbReference type="NCBI Taxonomy" id="1121388"/>
    <lineage>
        <taxon>Bacteria</taxon>
        <taxon>Pseudomonadati</taxon>
        <taxon>Pseudomonadota</taxon>
        <taxon>Betaproteobacteria</taxon>
        <taxon>Burkholderiales</taxon>
        <taxon>Alcaligenaceae</taxon>
        <taxon>Derxia</taxon>
    </lineage>
</organism>
<dbReference type="RefSeq" id="WP_245591269.1">
    <property type="nucleotide sequence ID" value="NZ_AXWS01000007.1"/>
</dbReference>
<evidence type="ECO:0000256" key="1">
    <source>
        <dbReference type="SAM" id="MobiDB-lite"/>
    </source>
</evidence>
<dbReference type="InterPro" id="IPR007621">
    <property type="entry name" value="TPM_dom"/>
</dbReference>
<feature type="domain" description="TPM" evidence="3">
    <location>
        <begin position="25"/>
        <end position="148"/>
    </location>
</feature>
<keyword evidence="2" id="KW-0812">Transmembrane</keyword>
<evidence type="ECO:0000256" key="2">
    <source>
        <dbReference type="SAM" id="Phobius"/>
    </source>
</evidence>
<evidence type="ECO:0000313" key="4">
    <source>
        <dbReference type="Proteomes" id="UP000675920"/>
    </source>
</evidence>
<dbReference type="Pfam" id="PF04536">
    <property type="entry name" value="TPM_phosphatase"/>
    <property type="match status" value="1"/>
</dbReference>
<reference evidence="5" key="2">
    <citation type="submission" date="2025-08" db="UniProtKB">
        <authorList>
            <consortium name="RefSeq"/>
        </authorList>
    </citation>
    <scope>IDENTIFICATION</scope>
</reference>
<proteinExistence type="predicted"/>
<keyword evidence="2" id="KW-0472">Membrane</keyword>